<evidence type="ECO:0000256" key="3">
    <source>
        <dbReference type="ARBA" id="ARBA00022692"/>
    </source>
</evidence>
<accession>A0A1F6WCE7</accession>
<keyword evidence="4" id="KW-0276">Fatty acid metabolism</keyword>
<feature type="transmembrane region" description="Helical" evidence="10">
    <location>
        <begin position="107"/>
        <end position="126"/>
    </location>
</feature>
<dbReference type="InterPro" id="IPR015876">
    <property type="entry name" value="Acyl-CoA_DS"/>
</dbReference>
<comment type="caution">
    <text evidence="12">The sequence shown here is derived from an EMBL/GenBank/DDBJ whole genome shotgun (WGS) entry which is preliminary data.</text>
</comment>
<proteinExistence type="inferred from homology"/>
<keyword evidence="8" id="KW-0443">Lipid metabolism</keyword>
<dbReference type="PRINTS" id="PR00075">
    <property type="entry name" value="FACDDSATRASE"/>
</dbReference>
<feature type="transmembrane region" description="Helical" evidence="10">
    <location>
        <begin position="28"/>
        <end position="48"/>
    </location>
</feature>
<organism evidence="12 13">
    <name type="scientific">Candidatus Nomurabacteria bacterium RIFCSPHIGHO2_12_FULL_37_29</name>
    <dbReference type="NCBI Taxonomy" id="1801759"/>
    <lineage>
        <taxon>Bacteria</taxon>
        <taxon>Candidatus Nomuraibacteriota</taxon>
    </lineage>
</organism>
<evidence type="ECO:0000256" key="2">
    <source>
        <dbReference type="ARBA" id="ARBA00008749"/>
    </source>
</evidence>
<evidence type="ECO:0000256" key="4">
    <source>
        <dbReference type="ARBA" id="ARBA00022832"/>
    </source>
</evidence>
<evidence type="ECO:0000313" key="13">
    <source>
        <dbReference type="Proteomes" id="UP000177052"/>
    </source>
</evidence>
<dbReference type="GO" id="GO:0016020">
    <property type="term" value="C:membrane"/>
    <property type="evidence" value="ECO:0007669"/>
    <property type="project" value="UniProtKB-SubCell"/>
</dbReference>
<dbReference type="GO" id="GO:0016717">
    <property type="term" value="F:oxidoreductase activity, acting on paired donors, with oxidation of a pair of donors resulting in the reduction of molecular oxygen to two molecules of water"/>
    <property type="evidence" value="ECO:0007669"/>
    <property type="project" value="InterPro"/>
</dbReference>
<keyword evidence="3 10" id="KW-0812">Transmembrane</keyword>
<dbReference type="PANTHER" id="PTHR11351">
    <property type="entry name" value="ACYL-COA DESATURASE"/>
    <property type="match status" value="1"/>
</dbReference>
<dbReference type="Pfam" id="PF00487">
    <property type="entry name" value="FA_desaturase"/>
    <property type="match status" value="1"/>
</dbReference>
<evidence type="ECO:0000256" key="9">
    <source>
        <dbReference type="ARBA" id="ARBA00023136"/>
    </source>
</evidence>
<comment type="subcellular location">
    <subcellularLocation>
        <location evidence="1">Membrane</location>
        <topology evidence="1">Multi-pass membrane protein</topology>
    </subcellularLocation>
</comment>
<keyword evidence="6" id="KW-0560">Oxidoreductase</keyword>
<evidence type="ECO:0000313" key="12">
    <source>
        <dbReference type="EMBL" id="OGI79570.1"/>
    </source>
</evidence>
<name>A0A1F6WCE7_9BACT</name>
<feature type="non-terminal residue" evidence="12">
    <location>
        <position position="1"/>
    </location>
</feature>
<comment type="similarity">
    <text evidence="2">Belongs to the fatty acid desaturase type 2 family.</text>
</comment>
<evidence type="ECO:0000256" key="5">
    <source>
        <dbReference type="ARBA" id="ARBA00022989"/>
    </source>
</evidence>
<dbReference type="CDD" id="cd03505">
    <property type="entry name" value="Delta9-FADS-like"/>
    <property type="match status" value="1"/>
</dbReference>
<evidence type="ECO:0000259" key="11">
    <source>
        <dbReference type="Pfam" id="PF00487"/>
    </source>
</evidence>
<keyword evidence="7" id="KW-0408">Iron</keyword>
<dbReference type="GO" id="GO:0006631">
    <property type="term" value="P:fatty acid metabolic process"/>
    <property type="evidence" value="ECO:0007669"/>
    <property type="project" value="UniProtKB-KW"/>
</dbReference>
<reference evidence="12 13" key="1">
    <citation type="journal article" date="2016" name="Nat. Commun.">
        <title>Thousands of microbial genomes shed light on interconnected biogeochemical processes in an aquifer system.</title>
        <authorList>
            <person name="Anantharaman K."/>
            <person name="Brown C.T."/>
            <person name="Hug L.A."/>
            <person name="Sharon I."/>
            <person name="Castelle C.J."/>
            <person name="Probst A.J."/>
            <person name="Thomas B.C."/>
            <person name="Singh A."/>
            <person name="Wilkins M.J."/>
            <person name="Karaoz U."/>
            <person name="Brodie E.L."/>
            <person name="Williams K.H."/>
            <person name="Hubbard S.S."/>
            <person name="Banfield J.F."/>
        </authorList>
    </citation>
    <scope>NUCLEOTIDE SEQUENCE [LARGE SCALE GENOMIC DNA]</scope>
</reference>
<evidence type="ECO:0000256" key="8">
    <source>
        <dbReference type="ARBA" id="ARBA00023098"/>
    </source>
</evidence>
<evidence type="ECO:0000256" key="10">
    <source>
        <dbReference type="SAM" id="Phobius"/>
    </source>
</evidence>
<dbReference type="InterPro" id="IPR005804">
    <property type="entry name" value="FA_desaturase_dom"/>
</dbReference>
<protein>
    <recommendedName>
        <fullName evidence="11">Fatty acid desaturase domain-containing protein</fullName>
    </recommendedName>
</protein>
<dbReference type="AlphaFoldDB" id="A0A1F6WCE7"/>
<keyword evidence="9 10" id="KW-0472">Membrane</keyword>
<evidence type="ECO:0000256" key="1">
    <source>
        <dbReference type="ARBA" id="ARBA00004141"/>
    </source>
</evidence>
<gene>
    <name evidence="12" type="ORF">A3F19_00720</name>
</gene>
<keyword evidence="5 10" id="KW-1133">Transmembrane helix</keyword>
<feature type="transmembrane region" description="Helical" evidence="10">
    <location>
        <begin position="132"/>
        <end position="157"/>
    </location>
</feature>
<evidence type="ECO:0000256" key="6">
    <source>
        <dbReference type="ARBA" id="ARBA00023002"/>
    </source>
</evidence>
<dbReference type="Proteomes" id="UP000177052">
    <property type="component" value="Unassembled WGS sequence"/>
</dbReference>
<dbReference type="EMBL" id="MFUJ01000001">
    <property type="protein sequence ID" value="OGI79570.1"/>
    <property type="molecule type" value="Genomic_DNA"/>
</dbReference>
<feature type="domain" description="Fatty acid desaturase" evidence="11">
    <location>
        <begin position="5"/>
        <end position="211"/>
    </location>
</feature>
<evidence type="ECO:0000256" key="7">
    <source>
        <dbReference type="ARBA" id="ARBA00023004"/>
    </source>
</evidence>
<sequence length="233" mass="26592">TLRQVGISLGYHRLLTHLAFKCHFGTKLVLSFLAGLAVQGTILAWILDHMQHHWDTEGPLDPHSPYRYPGWRGFLWAHIAWMCFDVKRPNENFGMIFKENNVRLLKWNRWIYPVAALSGFILPFYFAGMDGLLLGGFLGVLLHLHLTWSVNSICHLYGSIDKRFKAPGNARNNPVVCAAPSVIGEGYHFYHHAKADSAFLGWKWYHLDLGKWILCAGEPLGIFWDIKRPRAGA</sequence>